<feature type="domain" description="FAD dependent oxidoreductase" evidence="6">
    <location>
        <begin position="18"/>
        <end position="394"/>
    </location>
</feature>
<dbReference type="AlphaFoldDB" id="A0A1C2DVJ1"/>
<dbReference type="Pfam" id="PF16901">
    <property type="entry name" value="DAO_C"/>
    <property type="match status" value="1"/>
</dbReference>
<evidence type="ECO:0000256" key="2">
    <source>
        <dbReference type="ARBA" id="ARBA00007330"/>
    </source>
</evidence>
<organism evidence="8 9">
    <name type="scientific">Mesorhizobium hungaricum</name>
    <dbReference type="NCBI Taxonomy" id="1566387"/>
    <lineage>
        <taxon>Bacteria</taxon>
        <taxon>Pseudomonadati</taxon>
        <taxon>Pseudomonadota</taxon>
        <taxon>Alphaproteobacteria</taxon>
        <taxon>Hyphomicrobiales</taxon>
        <taxon>Phyllobacteriaceae</taxon>
        <taxon>Mesorhizobium</taxon>
    </lineage>
</organism>
<gene>
    <name evidence="8" type="ORF">QV13_11120</name>
</gene>
<comment type="caution">
    <text evidence="8">The sequence shown here is derived from an EMBL/GenBank/DDBJ whole genome shotgun (WGS) entry which is preliminary data.</text>
</comment>
<keyword evidence="9" id="KW-1185">Reference proteome</keyword>
<dbReference type="STRING" id="1566387.QV13_11120"/>
<evidence type="ECO:0000256" key="4">
    <source>
        <dbReference type="ARBA" id="ARBA00022827"/>
    </source>
</evidence>
<dbReference type="InterPro" id="IPR031656">
    <property type="entry name" value="DAO_C"/>
</dbReference>
<dbReference type="Gene3D" id="3.50.50.60">
    <property type="entry name" value="FAD/NAD(P)-binding domain"/>
    <property type="match status" value="1"/>
</dbReference>
<dbReference type="Gene3D" id="3.30.9.10">
    <property type="entry name" value="D-Amino Acid Oxidase, subunit A, domain 2"/>
    <property type="match status" value="1"/>
</dbReference>
<evidence type="ECO:0000313" key="9">
    <source>
        <dbReference type="Proteomes" id="UP000094412"/>
    </source>
</evidence>
<comment type="similarity">
    <text evidence="2">Belongs to the FAD-dependent glycerol-3-phosphate dehydrogenase family.</text>
</comment>
<dbReference type="OrthoDB" id="9766796at2"/>
<dbReference type="GO" id="GO:0046168">
    <property type="term" value="P:glycerol-3-phosphate catabolic process"/>
    <property type="evidence" value="ECO:0007669"/>
    <property type="project" value="TreeGrafter"/>
</dbReference>
<keyword evidence="3" id="KW-0285">Flavoprotein</keyword>
<keyword evidence="4" id="KW-0274">FAD</keyword>
<evidence type="ECO:0000256" key="5">
    <source>
        <dbReference type="ARBA" id="ARBA00023002"/>
    </source>
</evidence>
<feature type="domain" description="Alpha-glycerophosphate oxidase C-terminal" evidence="7">
    <location>
        <begin position="418"/>
        <end position="536"/>
    </location>
</feature>
<dbReference type="InterPro" id="IPR000447">
    <property type="entry name" value="G3P_DH_FAD-dep"/>
</dbReference>
<dbReference type="EMBL" id="MDEO01000031">
    <property type="protein sequence ID" value="OCX18782.1"/>
    <property type="molecule type" value="Genomic_DNA"/>
</dbReference>
<dbReference type="PANTHER" id="PTHR11985">
    <property type="entry name" value="GLYCEROL-3-PHOSPHATE DEHYDROGENASE"/>
    <property type="match status" value="1"/>
</dbReference>
<dbReference type="SUPFAM" id="SSF51905">
    <property type="entry name" value="FAD/NAD(P)-binding domain"/>
    <property type="match status" value="1"/>
</dbReference>
<dbReference type="PRINTS" id="PR01001">
    <property type="entry name" value="FADG3PDH"/>
</dbReference>
<dbReference type="RefSeq" id="WP_024927013.1">
    <property type="nucleotide sequence ID" value="NZ_MDEO01000031.1"/>
</dbReference>
<dbReference type="InterPro" id="IPR006076">
    <property type="entry name" value="FAD-dep_OxRdtase"/>
</dbReference>
<dbReference type="Pfam" id="PF01266">
    <property type="entry name" value="DAO"/>
    <property type="match status" value="1"/>
</dbReference>
<protein>
    <submittedName>
        <fullName evidence="8">Glycerol-3-phosphate dehydrogenase</fullName>
    </submittedName>
</protein>
<dbReference type="Gene3D" id="1.10.8.870">
    <property type="entry name" value="Alpha-glycerophosphate oxidase, cap domain"/>
    <property type="match status" value="1"/>
</dbReference>
<name>A0A1C2DVJ1_9HYPH</name>
<reference evidence="8 9" key="1">
    <citation type="submission" date="2016-08" db="EMBL/GenBank/DDBJ databases">
        <title>Whole genome sequence of Mesorhizobium sp. strain UASWS1009 isolated from industrial sewage.</title>
        <authorList>
            <person name="Crovadore J."/>
            <person name="Calmin G."/>
            <person name="Chablais R."/>
            <person name="Cochard B."/>
            <person name="Lefort F."/>
        </authorList>
    </citation>
    <scope>NUCLEOTIDE SEQUENCE [LARGE SCALE GENOMIC DNA]</scope>
    <source>
        <strain evidence="8 9">UASWS1009</strain>
    </source>
</reference>
<proteinExistence type="inferred from homology"/>
<dbReference type="PANTHER" id="PTHR11985:SF15">
    <property type="entry name" value="GLYCEROL-3-PHOSPHATE DEHYDROGENASE, MITOCHONDRIAL"/>
    <property type="match status" value="1"/>
</dbReference>
<evidence type="ECO:0000313" key="8">
    <source>
        <dbReference type="EMBL" id="OCX18782.1"/>
    </source>
</evidence>
<evidence type="ECO:0000259" key="7">
    <source>
        <dbReference type="Pfam" id="PF16901"/>
    </source>
</evidence>
<accession>A0A1C2DVJ1</accession>
<dbReference type="Proteomes" id="UP000094412">
    <property type="component" value="Unassembled WGS sequence"/>
</dbReference>
<keyword evidence="5" id="KW-0560">Oxidoreductase</keyword>
<evidence type="ECO:0000256" key="1">
    <source>
        <dbReference type="ARBA" id="ARBA00001974"/>
    </source>
</evidence>
<dbReference type="InterPro" id="IPR038299">
    <property type="entry name" value="DAO_C_sf"/>
</dbReference>
<dbReference type="InterPro" id="IPR036188">
    <property type="entry name" value="FAD/NAD-bd_sf"/>
</dbReference>
<evidence type="ECO:0000259" key="6">
    <source>
        <dbReference type="Pfam" id="PF01266"/>
    </source>
</evidence>
<evidence type="ECO:0000256" key="3">
    <source>
        <dbReference type="ARBA" id="ARBA00022630"/>
    </source>
</evidence>
<comment type="cofactor">
    <cofactor evidence="1">
        <name>FAD</name>
        <dbReference type="ChEBI" id="CHEBI:57692"/>
    </cofactor>
</comment>
<dbReference type="GO" id="GO:0004368">
    <property type="term" value="F:glycerol-3-phosphate dehydrogenase (quinone) activity"/>
    <property type="evidence" value="ECO:0007669"/>
    <property type="project" value="InterPro"/>
</dbReference>
<sequence>MTRNETLAALRERPDIAVLIIGGGINGISVFRELALQGVDVLLAEKGDYCGGASAALSRMVHGGLRYLENGEFKLVKESLLERDRLLRNAPHYVAPLPTTVPIFDIFSGIANGAVRFLGLTRRPSRRGAVVIKAGLTLYDVFTASRRLMPVHRFRGARETLKTWPAINPATRSSATYYDAWVSRPERLGLEMLNDAMAASPSAQALNYVQVGSNADGLILTDTISGETLPVRPRLVINATGGWIDLTNAAIGAAAPRMMGGTKGSHIIVDNRELYDALAGQMIYYENEDGRICILFPYLGKVLIGSTDIRVDDPDQVRCEDDELQYILQSLAFVFPSIEIAPEEIVFRFAGVRPLPASDDSFTGRIPRDHFCEFVEASGHLPATLCMIGGKWTTFRSFGALAADMSLERLGLSRKVGTEDMAIGGGRNFPPDTVVWCAELAAEHKISEARAQVLLERYGTSARDVAAGLSVASDAMLPGCDYSEGEIRLIVEREQVETLADIFLRRTTIAITGDLTSELVDAVLDLLATRKNWDAGQASRERAAFLALLKHQHGVDLSNPSKTDKKRSAICA</sequence>
<dbReference type="SUPFAM" id="SSF54373">
    <property type="entry name" value="FAD-linked reductases, C-terminal domain"/>
    <property type="match status" value="1"/>
</dbReference>